<keyword evidence="2" id="KW-0201">Cytochrome c-type biogenesis</keyword>
<dbReference type="RefSeq" id="WP_152289593.1">
    <property type="nucleotide sequence ID" value="NZ_VTPV01000004.1"/>
</dbReference>
<dbReference type="Proteomes" id="UP000326384">
    <property type="component" value="Unassembled WGS sequence"/>
</dbReference>
<evidence type="ECO:0000313" key="7">
    <source>
        <dbReference type="Proteomes" id="UP000326384"/>
    </source>
</evidence>
<keyword evidence="7" id="KW-1185">Reference proteome</keyword>
<dbReference type="Gene3D" id="3.40.30.10">
    <property type="entry name" value="Glutaredoxin"/>
    <property type="match status" value="1"/>
</dbReference>
<feature type="domain" description="Thioredoxin" evidence="5">
    <location>
        <begin position="222"/>
        <end position="362"/>
    </location>
</feature>
<sequence length="362" mass="42057">MKIRKNIFLHLIILLTCIYSCNKKQTVRIVGDIPNLPDGIMYLWTGTMLDKIDSVQTIKGHFEINHDFKEKLPIYIGIFHRDKKNVQRVFGFITNVPKWGSPTFMSDPLITIKGNMEEYTPVNFTPSPSVIFVNSPRIKAGKQTEALYNTGDAIFTNNSPDNIDVIKEKIKKYPYSYHILYNIIGNKTVFNTTQTDELLNLFDEEVKQSNPYKKLLKYNNKAKEIGNIKMPELENSNGKKVSVLDKNYKKHLLVFWASWCGPCRMEIPMLKKEYEKYNKDVEFISISIDEENNAWKKALSEEKMSWKQFIINSENPAYNDLQILFKFNNTIPYTILINNNMKVLSSSTGLSSEEEFNRVINK</sequence>
<comment type="subcellular location">
    <subcellularLocation>
        <location evidence="1">Cell envelope</location>
    </subcellularLocation>
</comment>
<evidence type="ECO:0000259" key="5">
    <source>
        <dbReference type="PROSITE" id="PS51352"/>
    </source>
</evidence>
<evidence type="ECO:0000256" key="1">
    <source>
        <dbReference type="ARBA" id="ARBA00004196"/>
    </source>
</evidence>
<accession>A0A5N4BSH2</accession>
<protein>
    <submittedName>
        <fullName evidence="6">TlpA family protein disulfide reductase</fullName>
    </submittedName>
</protein>
<proteinExistence type="predicted"/>
<dbReference type="InterPro" id="IPR017937">
    <property type="entry name" value="Thioredoxin_CS"/>
</dbReference>
<name>A0A5N4BSH2_9FLAO</name>
<dbReference type="Pfam" id="PF13905">
    <property type="entry name" value="Thioredoxin_8"/>
    <property type="match status" value="1"/>
</dbReference>
<dbReference type="InterPro" id="IPR012336">
    <property type="entry name" value="Thioredoxin-like_fold"/>
</dbReference>
<evidence type="ECO:0000256" key="4">
    <source>
        <dbReference type="ARBA" id="ARBA00023284"/>
    </source>
</evidence>
<organism evidence="6 7">
    <name type="scientific">Chryseobacterium viscerum</name>
    <dbReference type="NCBI Taxonomy" id="1037377"/>
    <lineage>
        <taxon>Bacteria</taxon>
        <taxon>Pseudomonadati</taxon>
        <taxon>Bacteroidota</taxon>
        <taxon>Flavobacteriia</taxon>
        <taxon>Flavobacteriales</taxon>
        <taxon>Weeksellaceae</taxon>
        <taxon>Chryseobacterium group</taxon>
        <taxon>Chryseobacterium</taxon>
    </lineage>
</organism>
<evidence type="ECO:0000313" key="6">
    <source>
        <dbReference type="EMBL" id="KAB1231025.1"/>
    </source>
</evidence>
<dbReference type="InterPro" id="IPR050553">
    <property type="entry name" value="Thioredoxin_ResA/DsbE_sf"/>
</dbReference>
<evidence type="ECO:0000256" key="3">
    <source>
        <dbReference type="ARBA" id="ARBA00023157"/>
    </source>
</evidence>
<dbReference type="InterPro" id="IPR036249">
    <property type="entry name" value="Thioredoxin-like_sf"/>
</dbReference>
<reference evidence="6 7" key="1">
    <citation type="journal article" date="2019" name="Stand. Genomic Sci.">
        <title>Draft Whole-Genome Sequence of a Novel Chryseobacterium viscerum Strain Isolated from Fresh Water at Dripping Springs, New Mexico.</title>
        <authorList>
            <person name="Kyndt J.A."/>
            <person name="Moore T.C."/>
        </authorList>
    </citation>
    <scope>NUCLEOTIDE SEQUENCE [LARGE SCALE GENOMIC DNA]</scope>
    <source>
        <strain evidence="6 7">DPS</strain>
    </source>
</reference>
<dbReference type="PROSITE" id="PS51352">
    <property type="entry name" value="THIOREDOXIN_2"/>
    <property type="match status" value="1"/>
</dbReference>
<gene>
    <name evidence="6" type="ORF">F8D52_08105</name>
</gene>
<comment type="caution">
    <text evidence="6">The sequence shown here is derived from an EMBL/GenBank/DDBJ whole genome shotgun (WGS) entry which is preliminary data.</text>
</comment>
<keyword evidence="4" id="KW-0676">Redox-active center</keyword>
<dbReference type="PANTHER" id="PTHR42852:SF6">
    <property type="entry name" value="THIOL:DISULFIDE INTERCHANGE PROTEIN DSBE"/>
    <property type="match status" value="1"/>
</dbReference>
<dbReference type="PANTHER" id="PTHR42852">
    <property type="entry name" value="THIOL:DISULFIDE INTERCHANGE PROTEIN DSBE"/>
    <property type="match status" value="1"/>
</dbReference>
<dbReference type="SUPFAM" id="SSF52833">
    <property type="entry name" value="Thioredoxin-like"/>
    <property type="match status" value="1"/>
</dbReference>
<dbReference type="EMBL" id="VTPV01000004">
    <property type="protein sequence ID" value="KAB1231025.1"/>
    <property type="molecule type" value="Genomic_DNA"/>
</dbReference>
<dbReference type="InterPro" id="IPR013766">
    <property type="entry name" value="Thioredoxin_domain"/>
</dbReference>
<evidence type="ECO:0000256" key="2">
    <source>
        <dbReference type="ARBA" id="ARBA00022748"/>
    </source>
</evidence>
<keyword evidence="3" id="KW-1015">Disulfide bond</keyword>
<dbReference type="CDD" id="cd02966">
    <property type="entry name" value="TlpA_like_family"/>
    <property type="match status" value="1"/>
</dbReference>
<dbReference type="PROSITE" id="PS00194">
    <property type="entry name" value="THIOREDOXIN_1"/>
    <property type="match status" value="1"/>
</dbReference>